<evidence type="ECO:0000256" key="3">
    <source>
        <dbReference type="ARBA" id="ARBA00022692"/>
    </source>
</evidence>
<dbReference type="PANTHER" id="PTHR42682">
    <property type="entry name" value="HYDROGENASE-4 COMPONENT F"/>
    <property type="match status" value="1"/>
</dbReference>
<feature type="transmembrane region" description="Helical" evidence="8">
    <location>
        <begin position="111"/>
        <end position="127"/>
    </location>
</feature>
<feature type="transmembrane region" description="Helical" evidence="8">
    <location>
        <begin position="371"/>
        <end position="398"/>
    </location>
</feature>
<keyword evidence="6 8" id="KW-0472">Membrane</keyword>
<feature type="transmembrane region" description="Helical" evidence="8">
    <location>
        <begin position="329"/>
        <end position="351"/>
    </location>
</feature>
<comment type="caution">
    <text evidence="10">The sequence shown here is derived from an EMBL/GenBank/DDBJ whole genome shotgun (WGS) entry which is preliminary data.</text>
</comment>
<gene>
    <name evidence="10" type="primary">hycC</name>
    <name evidence="10" type="ORF">M8013_08740</name>
</gene>
<dbReference type="NCBIfam" id="NF005958">
    <property type="entry name" value="PRK08042.1"/>
    <property type="match status" value="1"/>
</dbReference>
<dbReference type="RefSeq" id="WP_271267397.1">
    <property type="nucleotide sequence ID" value="NZ_JAMGZJ010000072.1"/>
</dbReference>
<feature type="transmembrane region" description="Helical" evidence="8">
    <location>
        <begin position="200"/>
        <end position="221"/>
    </location>
</feature>
<evidence type="ECO:0000256" key="5">
    <source>
        <dbReference type="ARBA" id="ARBA00023002"/>
    </source>
</evidence>
<name>A0A9J6QHP6_9ENTR</name>
<dbReference type="GO" id="GO:0008137">
    <property type="term" value="F:NADH dehydrogenase (ubiquinone) activity"/>
    <property type="evidence" value="ECO:0007669"/>
    <property type="project" value="InterPro"/>
</dbReference>
<keyword evidence="4 8" id="KW-1133">Transmembrane helix</keyword>
<evidence type="ECO:0000256" key="6">
    <source>
        <dbReference type="ARBA" id="ARBA00023136"/>
    </source>
</evidence>
<evidence type="ECO:0000256" key="4">
    <source>
        <dbReference type="ARBA" id="ARBA00022989"/>
    </source>
</evidence>
<feature type="transmembrane region" description="Helical" evidence="8">
    <location>
        <begin position="459"/>
        <end position="483"/>
    </location>
</feature>
<feature type="transmembrane region" description="Helical" evidence="8">
    <location>
        <begin position="260"/>
        <end position="282"/>
    </location>
</feature>
<accession>A0A9J6QHP6</accession>
<dbReference type="AlphaFoldDB" id="A0A9J6QHP6"/>
<feature type="transmembrane region" description="Helical" evidence="8">
    <location>
        <begin position="77"/>
        <end position="99"/>
    </location>
</feature>
<keyword evidence="11" id="KW-1185">Reference proteome</keyword>
<organism evidence="10 11">
    <name type="scientific">Silvania confinis</name>
    <dbReference type="NCBI Taxonomy" id="2926470"/>
    <lineage>
        <taxon>Bacteria</taxon>
        <taxon>Pseudomonadati</taxon>
        <taxon>Pseudomonadota</taxon>
        <taxon>Gammaproteobacteria</taxon>
        <taxon>Enterobacterales</taxon>
        <taxon>Enterobacteriaceae</taxon>
        <taxon>Silvania</taxon>
    </lineage>
</organism>
<keyword evidence="2" id="KW-1003">Cell membrane</keyword>
<dbReference type="GO" id="GO:0016491">
    <property type="term" value="F:oxidoreductase activity"/>
    <property type="evidence" value="ECO:0007669"/>
    <property type="project" value="UniProtKB-KW"/>
</dbReference>
<feature type="transmembrane region" description="Helical" evidence="8">
    <location>
        <begin position="6"/>
        <end position="26"/>
    </location>
</feature>
<proteinExistence type="predicted"/>
<dbReference type="Proteomes" id="UP001061282">
    <property type="component" value="Unassembled WGS sequence"/>
</dbReference>
<evidence type="ECO:0000256" key="8">
    <source>
        <dbReference type="SAM" id="Phobius"/>
    </source>
</evidence>
<evidence type="ECO:0000256" key="1">
    <source>
        <dbReference type="ARBA" id="ARBA00004651"/>
    </source>
</evidence>
<evidence type="ECO:0000256" key="7">
    <source>
        <dbReference type="RuleBase" id="RU000320"/>
    </source>
</evidence>
<keyword evidence="5" id="KW-0560">Oxidoreductase</keyword>
<comment type="subcellular location">
    <subcellularLocation>
        <location evidence="1">Cell membrane</location>
        <topology evidence="1">Multi-pass membrane protein</topology>
    </subcellularLocation>
    <subcellularLocation>
        <location evidence="7">Membrane</location>
        <topology evidence="7">Multi-pass membrane protein</topology>
    </subcellularLocation>
</comment>
<dbReference type="PRINTS" id="PR01437">
    <property type="entry name" value="NUOXDRDTASE4"/>
</dbReference>
<feature type="transmembrane region" description="Helical" evidence="8">
    <location>
        <begin position="33"/>
        <end position="57"/>
    </location>
</feature>
<keyword evidence="3 7" id="KW-0812">Transmembrane</keyword>
<evidence type="ECO:0000313" key="10">
    <source>
        <dbReference type="EMBL" id="MCU6668834.1"/>
    </source>
</evidence>
<dbReference type="GO" id="GO:0042773">
    <property type="term" value="P:ATP synthesis coupled electron transport"/>
    <property type="evidence" value="ECO:0007669"/>
    <property type="project" value="InterPro"/>
</dbReference>
<evidence type="ECO:0000259" key="9">
    <source>
        <dbReference type="Pfam" id="PF00361"/>
    </source>
</evidence>
<feature type="transmembrane region" description="Helical" evidence="8">
    <location>
        <begin position="233"/>
        <end position="254"/>
    </location>
</feature>
<evidence type="ECO:0000256" key="2">
    <source>
        <dbReference type="ARBA" id="ARBA00022475"/>
    </source>
</evidence>
<dbReference type="InterPro" id="IPR001750">
    <property type="entry name" value="ND/Mrp_TM"/>
</dbReference>
<reference evidence="10" key="1">
    <citation type="submission" date="2022-05" db="EMBL/GenBank/DDBJ databases">
        <title>Description of a novel species of Leclercia; Leclercia tamurae and the Proposal for a Novel Genus Silvania gen. nov. Containing Two Novel Species Silvania hatchlandensis sp. nov. and Silvania confinis sp. nov. Isolated from the Rhizosphere of Oak.</title>
        <authorList>
            <person name="Maddock D.W."/>
            <person name="Brady C.L."/>
            <person name="Denman S."/>
            <person name="Arnold D."/>
        </authorList>
    </citation>
    <scope>NUCLEOTIDE SEQUENCE</scope>
    <source>
        <strain evidence="10">H4N4</strain>
    </source>
</reference>
<feature type="domain" description="NADH:quinone oxidoreductase/Mrp antiporter transmembrane" evidence="9">
    <location>
        <begin position="150"/>
        <end position="411"/>
    </location>
</feature>
<dbReference type="EMBL" id="JAMGZJ010000072">
    <property type="protein sequence ID" value="MCU6668834.1"/>
    <property type="molecule type" value="Genomic_DNA"/>
</dbReference>
<protein>
    <submittedName>
        <fullName evidence="10">Formate hydrogenlyase subunit 3</fullName>
    </submittedName>
</protein>
<feature type="transmembrane region" description="Helical" evidence="8">
    <location>
        <begin position="133"/>
        <end position="151"/>
    </location>
</feature>
<dbReference type="Pfam" id="PF00361">
    <property type="entry name" value="Proton_antipo_M"/>
    <property type="match status" value="1"/>
</dbReference>
<dbReference type="InterPro" id="IPR052175">
    <property type="entry name" value="ComplexI-like_HydComp"/>
</dbReference>
<dbReference type="InterPro" id="IPR003918">
    <property type="entry name" value="NADH_UbQ_OxRdtase"/>
</dbReference>
<evidence type="ECO:0000313" key="11">
    <source>
        <dbReference type="Proteomes" id="UP001061282"/>
    </source>
</evidence>
<dbReference type="PANTHER" id="PTHR42682:SF3">
    <property type="entry name" value="FORMATE HYDROGENLYASE SUBUNIT 3-RELATED"/>
    <property type="match status" value="1"/>
</dbReference>
<sequence>MNAFSLINLALGCYVISAVLGLVFAANRAISGVIAGIGGTLASAMAVTAGAIALLAAPQYGALHAQIAWLQVGIQLTGLRAIWLIAIGLPACLICLFTIAWQRHPQVKNTGVLANLLLAAAVAAIVVDNLGWLVVMAEIMALCAAFLTGCAQSGKLWFVLGRLGTLLLAIACWQAWAYYGTLDFAAMNALASGQAPGASVWLPGLAGFGLLAGVIPLHGWAPQAHANASAPAAALFSTVVMKVGLYGMLTVSLSGALPPLWLGVLLLMMGMITAFVGGLYALMEHNIQRLLAYHTLENIGIILLGLGAGVTGIALHSSLLIALGFTGGLYHLVSHGLFKTTLFLGAGAVWYRTGHRDIEKLGGIGKKMPLISLAMLVGLMAMAALPPLNGFAGEWVIYQSFFNLGTHDVFVARLLGPLLATGLAITGALAVMCMAKVYGVTFLGAPRTAEAENACCAPWLMTASTVLAALCCVAGGVAAPWFLPLISGLFPASGGEVSVVSQPMIVLLLLAGLLLPFIVMVIFKGNRLPNRSRGSAWVCGYDHEQAMVITAHGFAMPVKESFAPVLKLRKWLNPVRFIPGWQCDCTAVLFRRIAVIELAVLLVVVVSRGA</sequence>
<feature type="transmembrane region" description="Helical" evidence="8">
    <location>
        <begin position="503"/>
        <end position="523"/>
    </location>
</feature>
<feature type="transmembrane region" description="Helical" evidence="8">
    <location>
        <begin position="163"/>
        <end position="180"/>
    </location>
</feature>
<dbReference type="GO" id="GO:0005886">
    <property type="term" value="C:plasma membrane"/>
    <property type="evidence" value="ECO:0007669"/>
    <property type="project" value="UniProtKB-SubCell"/>
</dbReference>
<feature type="transmembrane region" description="Helical" evidence="8">
    <location>
        <begin position="418"/>
        <end position="438"/>
    </location>
</feature>